<comment type="similarity">
    <text evidence="2">Belongs to the bacterial solute-binding protein 8 family.</text>
</comment>
<dbReference type="EMBL" id="JAHZIJ010000026">
    <property type="protein sequence ID" value="MBW7477551.1"/>
    <property type="molecule type" value="Genomic_DNA"/>
</dbReference>
<evidence type="ECO:0000256" key="5">
    <source>
        <dbReference type="SAM" id="MobiDB-lite"/>
    </source>
</evidence>
<sequence>MKKIQSLGLILFVLLLVAGCGSAGKNSSNNGVKAADGTTTDSTGTLASGKTIKHEMGTAILQKVPERVVYLFQGMNDIGAALEVKPVGAVESTDQKPWFQYLGDRSGIENLGEEGQPNLEKIVSLKPDLIIGTKVRHEKIYAQLQAIAPTIITADLADWKSNLRIAGEALGKEEEAAKLLSDWDERVAKFKEEMGDKLSSTEVSVIRIQRDGSVKVYLAGFPGLFMKDIGLSVPESQRVEFNGSGLDIMSKEHIPQFDADYIFDITASSLEGQENIPQLYGEWTSHPLWSELNAVKAGRYYQVDPIMWNFGAGPIAAKSMLDDLFRLLKLE</sequence>
<dbReference type="PANTHER" id="PTHR30532:SF21">
    <property type="entry name" value="SIDEROPHORE-BINDING LIPOPROTEIN YFIY-RELATED"/>
    <property type="match status" value="1"/>
</dbReference>
<dbReference type="PROSITE" id="PS51257">
    <property type="entry name" value="PROKAR_LIPOPROTEIN"/>
    <property type="match status" value="1"/>
</dbReference>
<dbReference type="PANTHER" id="PTHR30532">
    <property type="entry name" value="IRON III DICITRATE-BINDING PERIPLASMIC PROTEIN"/>
    <property type="match status" value="1"/>
</dbReference>
<feature type="domain" description="Fe/B12 periplasmic-binding" evidence="7">
    <location>
        <begin position="67"/>
        <end position="331"/>
    </location>
</feature>
<keyword evidence="3" id="KW-0813">Transport</keyword>
<proteinExistence type="inferred from homology"/>
<name>A0ABS7DCC4_9BACL</name>
<evidence type="ECO:0000259" key="7">
    <source>
        <dbReference type="PROSITE" id="PS50983"/>
    </source>
</evidence>
<evidence type="ECO:0000256" key="2">
    <source>
        <dbReference type="ARBA" id="ARBA00008814"/>
    </source>
</evidence>
<evidence type="ECO:0000256" key="3">
    <source>
        <dbReference type="ARBA" id="ARBA00022448"/>
    </source>
</evidence>
<evidence type="ECO:0000313" key="9">
    <source>
        <dbReference type="Proteomes" id="UP000812277"/>
    </source>
</evidence>
<gene>
    <name evidence="8" type="ORF">K0T92_22795</name>
</gene>
<evidence type="ECO:0000313" key="8">
    <source>
        <dbReference type="EMBL" id="MBW7477551.1"/>
    </source>
</evidence>
<feature type="region of interest" description="Disordered" evidence="5">
    <location>
        <begin position="25"/>
        <end position="46"/>
    </location>
</feature>
<dbReference type="Pfam" id="PF01497">
    <property type="entry name" value="Peripla_BP_2"/>
    <property type="match status" value="1"/>
</dbReference>
<evidence type="ECO:0000256" key="4">
    <source>
        <dbReference type="ARBA" id="ARBA00022729"/>
    </source>
</evidence>
<dbReference type="CDD" id="cd01146">
    <property type="entry name" value="FhuD"/>
    <property type="match status" value="1"/>
</dbReference>
<dbReference type="SUPFAM" id="SSF53807">
    <property type="entry name" value="Helical backbone' metal receptor"/>
    <property type="match status" value="1"/>
</dbReference>
<feature type="chain" id="PRO_5046779252" evidence="6">
    <location>
        <begin position="24"/>
        <end position="331"/>
    </location>
</feature>
<protein>
    <submittedName>
        <fullName evidence="8">Iron-siderophore ABC transporter substrate-binding protein</fullName>
    </submittedName>
</protein>
<comment type="subcellular location">
    <subcellularLocation>
        <location evidence="1">Cell envelope</location>
    </subcellularLocation>
</comment>
<dbReference type="Proteomes" id="UP000812277">
    <property type="component" value="Unassembled WGS sequence"/>
</dbReference>
<dbReference type="InterPro" id="IPR002491">
    <property type="entry name" value="ABC_transptr_periplasmic_BD"/>
</dbReference>
<keyword evidence="4 6" id="KW-0732">Signal</keyword>
<evidence type="ECO:0000256" key="6">
    <source>
        <dbReference type="SAM" id="SignalP"/>
    </source>
</evidence>
<reference evidence="8 9" key="1">
    <citation type="submission" date="2021-07" db="EMBL/GenBank/DDBJ databases">
        <title>Paenibacillus radiodurans sp. nov., isolated from the southeastern edge of Tengger Desert.</title>
        <authorList>
            <person name="Zhang G."/>
        </authorList>
    </citation>
    <scope>NUCLEOTIDE SEQUENCE [LARGE SCALE GENOMIC DNA]</scope>
    <source>
        <strain evidence="8 9">DT7-4</strain>
    </source>
</reference>
<keyword evidence="9" id="KW-1185">Reference proteome</keyword>
<organism evidence="8 9">
    <name type="scientific">Paenibacillus oenotherae</name>
    <dbReference type="NCBI Taxonomy" id="1435645"/>
    <lineage>
        <taxon>Bacteria</taxon>
        <taxon>Bacillati</taxon>
        <taxon>Bacillota</taxon>
        <taxon>Bacilli</taxon>
        <taxon>Bacillales</taxon>
        <taxon>Paenibacillaceae</taxon>
        <taxon>Paenibacillus</taxon>
    </lineage>
</organism>
<feature type="signal peptide" evidence="6">
    <location>
        <begin position="1"/>
        <end position="23"/>
    </location>
</feature>
<comment type="caution">
    <text evidence="8">The sequence shown here is derived from an EMBL/GenBank/DDBJ whole genome shotgun (WGS) entry which is preliminary data.</text>
</comment>
<dbReference type="InterPro" id="IPR051313">
    <property type="entry name" value="Bact_iron-sidero_bind"/>
</dbReference>
<accession>A0ABS7DCC4</accession>
<dbReference type="Gene3D" id="3.40.50.1980">
    <property type="entry name" value="Nitrogenase molybdenum iron protein domain"/>
    <property type="match status" value="2"/>
</dbReference>
<dbReference type="PROSITE" id="PS50983">
    <property type="entry name" value="FE_B12_PBP"/>
    <property type="match status" value="1"/>
</dbReference>
<dbReference type="RefSeq" id="WP_219874830.1">
    <property type="nucleotide sequence ID" value="NZ_JAHZIJ010000026.1"/>
</dbReference>
<feature type="compositionally biased region" description="Low complexity" evidence="5">
    <location>
        <begin position="34"/>
        <end position="46"/>
    </location>
</feature>
<evidence type="ECO:0000256" key="1">
    <source>
        <dbReference type="ARBA" id="ARBA00004196"/>
    </source>
</evidence>